<dbReference type="InterPro" id="IPR036637">
    <property type="entry name" value="Phosphohistidine_dom_sf"/>
</dbReference>
<dbReference type="Proteomes" id="UP000886803">
    <property type="component" value="Unassembled WGS sequence"/>
</dbReference>
<evidence type="ECO:0000259" key="9">
    <source>
        <dbReference type="Pfam" id="PF05524"/>
    </source>
</evidence>
<gene>
    <name evidence="10" type="ORF">H9945_10105</name>
</gene>
<dbReference type="InterPro" id="IPR040442">
    <property type="entry name" value="Pyrv_kinase-like_dom_sf"/>
</dbReference>
<feature type="domain" description="PEP-utilising enzyme mobile" evidence="7">
    <location>
        <begin position="147"/>
        <end position="219"/>
    </location>
</feature>
<evidence type="ECO:0000256" key="6">
    <source>
        <dbReference type="ARBA" id="ARBA00022842"/>
    </source>
</evidence>
<dbReference type="GO" id="GO:0009401">
    <property type="term" value="P:phosphoenolpyruvate-dependent sugar phosphotransferase system"/>
    <property type="evidence" value="ECO:0007669"/>
    <property type="project" value="InterPro"/>
</dbReference>
<dbReference type="InterPro" id="IPR000121">
    <property type="entry name" value="PEP_util_C"/>
</dbReference>
<feature type="domain" description="PEP-utilising enzyme C-terminal" evidence="8">
    <location>
        <begin position="253"/>
        <end position="518"/>
    </location>
</feature>
<reference evidence="10" key="1">
    <citation type="journal article" date="2021" name="PeerJ">
        <title>Extensive microbial diversity within the chicken gut microbiome revealed by metagenomics and culture.</title>
        <authorList>
            <person name="Gilroy R."/>
            <person name="Ravi A."/>
            <person name="Getino M."/>
            <person name="Pursley I."/>
            <person name="Horton D.L."/>
            <person name="Alikhan N.F."/>
            <person name="Baker D."/>
            <person name="Gharbi K."/>
            <person name="Hall N."/>
            <person name="Watson M."/>
            <person name="Adriaenssens E.M."/>
            <person name="Foster-Nyarko E."/>
            <person name="Jarju S."/>
            <person name="Secka A."/>
            <person name="Antonio M."/>
            <person name="Oren A."/>
            <person name="Chaudhuri R.R."/>
            <person name="La Ragione R."/>
            <person name="Hildebrand F."/>
            <person name="Pallen M.J."/>
        </authorList>
    </citation>
    <scope>NUCLEOTIDE SEQUENCE</scope>
    <source>
        <strain evidence="10">ChiBcec8-13705</strain>
    </source>
</reference>
<evidence type="ECO:0000256" key="2">
    <source>
        <dbReference type="ARBA" id="ARBA00007837"/>
    </source>
</evidence>
<dbReference type="PANTHER" id="PTHR46244:SF6">
    <property type="entry name" value="PHOSPHOENOLPYRUVATE-PROTEIN PHOSPHOTRANSFERASE"/>
    <property type="match status" value="1"/>
</dbReference>
<dbReference type="SUPFAM" id="SSF51621">
    <property type="entry name" value="Phosphoenolpyruvate/pyruvate domain"/>
    <property type="match status" value="1"/>
</dbReference>
<dbReference type="Pfam" id="PF02896">
    <property type="entry name" value="PEP-utilizers_C"/>
    <property type="match status" value="1"/>
</dbReference>
<dbReference type="InterPro" id="IPR015813">
    <property type="entry name" value="Pyrv/PenolPyrv_kinase-like_dom"/>
</dbReference>
<keyword evidence="5" id="KW-0418">Kinase</keyword>
<proteinExistence type="inferred from homology"/>
<keyword evidence="6" id="KW-0460">Magnesium</keyword>
<dbReference type="EMBL" id="DWYG01000172">
    <property type="protein sequence ID" value="HJB42835.1"/>
    <property type="molecule type" value="Genomic_DNA"/>
</dbReference>
<dbReference type="InterPro" id="IPR008279">
    <property type="entry name" value="PEP-util_enz_mobile_dom"/>
</dbReference>
<dbReference type="InterPro" id="IPR036618">
    <property type="entry name" value="PtsI_HPr-bd_sf"/>
</dbReference>
<evidence type="ECO:0000256" key="5">
    <source>
        <dbReference type="ARBA" id="ARBA00022777"/>
    </source>
</evidence>
<dbReference type="GO" id="GO:0016301">
    <property type="term" value="F:kinase activity"/>
    <property type="evidence" value="ECO:0007669"/>
    <property type="project" value="UniProtKB-KW"/>
</dbReference>
<evidence type="ECO:0000256" key="4">
    <source>
        <dbReference type="ARBA" id="ARBA00022723"/>
    </source>
</evidence>
<feature type="domain" description="Phosphotransferase system enzyme I N-terminal" evidence="9">
    <location>
        <begin position="5"/>
        <end position="121"/>
    </location>
</feature>
<dbReference type="Gene3D" id="1.10.274.10">
    <property type="entry name" value="PtsI, HPr-binding domain"/>
    <property type="match status" value="1"/>
</dbReference>
<evidence type="ECO:0000256" key="3">
    <source>
        <dbReference type="ARBA" id="ARBA00022679"/>
    </source>
</evidence>
<comment type="caution">
    <text evidence="10">The sequence shown here is derived from an EMBL/GenBank/DDBJ whole genome shotgun (WGS) entry which is preliminary data.</text>
</comment>
<comment type="similarity">
    <text evidence="2">Belongs to the PEP-utilizing enzyme family.</text>
</comment>
<evidence type="ECO:0000313" key="11">
    <source>
        <dbReference type="Proteomes" id="UP000886803"/>
    </source>
</evidence>
<sequence>MRIFTGTTAATGLTVGPVVRIDRGMVGLHRIVSDPYRERALYDAAIVLAKDELMQLQKHAQDQQDADILMFQVALLEDESFTNEIGDYIAAGAGSAAAVERAERIFAGRISNIEDDYLRERSVDVCDACRRVVDILDGRPRRPPELKTPSILAADRFYPSDLFSMDREMILGLVSERDSVNSHAAIMARSMGIPAICRLGEGMAVTAGGHRAVLDAEQGTLTVDPTAEQTAAARRRIAVMARRRYRPDPLVGKPSRTRDGTSFTILGSANSSDPSEMQAAMKNGANGGIGLVRTESMILNNYDEDRQVMEYRRMLENGDGYPVVVRLFDPGADDGAPWVQTVKTVAAREQLYDTQLRALLRAATDGPLCAVVPMICGVQGWDDFTLTVEKAKEQLRRRGVPFNEEMAFGCMIEVPASALEASEIMDHGVQFLYIDLDDLANFIYVQPQNEREERRKTDMPVVRRLVQEVLDAANERNVPVVLCGIPLNQLNGMPDYMRLGARSFCVENACLTELKASLLDLDMSDQRGQEA</sequence>
<evidence type="ECO:0008006" key="12">
    <source>
        <dbReference type="Google" id="ProtNLM"/>
    </source>
</evidence>
<dbReference type="InterPro" id="IPR050499">
    <property type="entry name" value="PEP-utilizing_PTS_enzyme"/>
</dbReference>
<keyword evidence="4" id="KW-0479">Metal-binding</keyword>
<dbReference type="Gene3D" id="3.20.20.60">
    <property type="entry name" value="Phosphoenolpyruvate-binding domains"/>
    <property type="match status" value="1"/>
</dbReference>
<evidence type="ECO:0000259" key="8">
    <source>
        <dbReference type="Pfam" id="PF02896"/>
    </source>
</evidence>
<evidence type="ECO:0000313" key="10">
    <source>
        <dbReference type="EMBL" id="HJB42835.1"/>
    </source>
</evidence>
<comment type="cofactor">
    <cofactor evidence="1">
        <name>Mg(2+)</name>
        <dbReference type="ChEBI" id="CHEBI:18420"/>
    </cofactor>
</comment>
<evidence type="ECO:0000256" key="1">
    <source>
        <dbReference type="ARBA" id="ARBA00001946"/>
    </source>
</evidence>
<organism evidence="10 11">
    <name type="scientific">Candidatus Gemmiger avicola</name>
    <dbReference type="NCBI Taxonomy" id="2838605"/>
    <lineage>
        <taxon>Bacteria</taxon>
        <taxon>Bacillati</taxon>
        <taxon>Bacillota</taxon>
        <taxon>Clostridia</taxon>
        <taxon>Eubacteriales</taxon>
        <taxon>Gemmiger</taxon>
    </lineage>
</organism>
<dbReference type="SUPFAM" id="SSF52009">
    <property type="entry name" value="Phosphohistidine domain"/>
    <property type="match status" value="1"/>
</dbReference>
<protein>
    <recommendedName>
        <fullName evidence="12">Phosphoenolpyruvate--protein phosphotransferase</fullName>
    </recommendedName>
</protein>
<dbReference type="GO" id="GO:0046872">
    <property type="term" value="F:metal ion binding"/>
    <property type="evidence" value="ECO:0007669"/>
    <property type="project" value="UniProtKB-KW"/>
</dbReference>
<accession>A0A9D2M8L6</accession>
<dbReference type="InterPro" id="IPR008731">
    <property type="entry name" value="PTS_EIN"/>
</dbReference>
<keyword evidence="3" id="KW-0808">Transferase</keyword>
<dbReference type="Pfam" id="PF00391">
    <property type="entry name" value="PEP-utilizers"/>
    <property type="match status" value="1"/>
</dbReference>
<dbReference type="SUPFAM" id="SSF47831">
    <property type="entry name" value="Enzyme I of the PEP:sugar phosphotransferase system HPr-binding (sub)domain"/>
    <property type="match status" value="1"/>
</dbReference>
<dbReference type="Pfam" id="PF05524">
    <property type="entry name" value="PEP-utilisers_N"/>
    <property type="match status" value="1"/>
</dbReference>
<dbReference type="AlphaFoldDB" id="A0A9D2M8L6"/>
<name>A0A9D2M8L6_9FIRM</name>
<dbReference type="Gene3D" id="3.50.30.10">
    <property type="entry name" value="Phosphohistidine domain"/>
    <property type="match status" value="1"/>
</dbReference>
<dbReference type="PANTHER" id="PTHR46244">
    <property type="entry name" value="PHOSPHOENOLPYRUVATE-PROTEIN PHOSPHOTRANSFERASE"/>
    <property type="match status" value="1"/>
</dbReference>
<evidence type="ECO:0000259" key="7">
    <source>
        <dbReference type="Pfam" id="PF00391"/>
    </source>
</evidence>
<reference evidence="10" key="2">
    <citation type="submission" date="2021-04" db="EMBL/GenBank/DDBJ databases">
        <authorList>
            <person name="Gilroy R."/>
        </authorList>
    </citation>
    <scope>NUCLEOTIDE SEQUENCE</scope>
    <source>
        <strain evidence="10">ChiBcec8-13705</strain>
    </source>
</reference>